<dbReference type="STRING" id="1249933.SAMN04489797_1710"/>
<dbReference type="AlphaFoldDB" id="A0A1H1SLW3"/>
<sequence>MTQLEIENTLIKAICNLEISYLVDLDEDLMYTCLTKAELIQEFDCVFKNLISQGIQKLTFKKSNCNYCYPKANAYEFYDESLMFVFRYIIDIDSECNFIIRLCDNKPESNNSELPF</sequence>
<gene>
    <name evidence="1" type="ORF">SAMN04489797_1710</name>
</gene>
<protein>
    <submittedName>
        <fullName evidence="1">Uncharacterized protein</fullName>
    </submittedName>
</protein>
<accession>A0A1H1SLW3</accession>
<dbReference type="EMBL" id="LT629774">
    <property type="protein sequence ID" value="SDS48965.1"/>
    <property type="molecule type" value="Genomic_DNA"/>
</dbReference>
<evidence type="ECO:0000313" key="2">
    <source>
        <dbReference type="Proteomes" id="UP000198963"/>
    </source>
</evidence>
<name>A0A1H1SLW3_9FLAO</name>
<evidence type="ECO:0000313" key="1">
    <source>
        <dbReference type="EMBL" id="SDS48965.1"/>
    </source>
</evidence>
<proteinExistence type="predicted"/>
<keyword evidence="2" id="KW-1185">Reference proteome</keyword>
<reference evidence="1 2" key="1">
    <citation type="submission" date="2016-10" db="EMBL/GenBank/DDBJ databases">
        <authorList>
            <person name="Varghese N."/>
            <person name="Submissions S."/>
        </authorList>
    </citation>
    <scope>NUCLEOTIDE SEQUENCE [LARGE SCALE GENOMIC DNA]</scope>
    <source>
        <strain evidence="1 2">RHA_55</strain>
    </source>
</reference>
<organism evidence="1 2">
    <name type="scientific">Winogradskyella sediminis</name>
    <dbReference type="NCBI Taxonomy" id="1382466"/>
    <lineage>
        <taxon>Bacteria</taxon>
        <taxon>Pseudomonadati</taxon>
        <taxon>Bacteroidota</taxon>
        <taxon>Flavobacteriia</taxon>
        <taxon>Flavobacteriales</taxon>
        <taxon>Flavobacteriaceae</taxon>
        <taxon>Winogradskyella</taxon>
    </lineage>
</organism>
<dbReference type="Proteomes" id="UP000198963">
    <property type="component" value="Chromosome I"/>
</dbReference>